<name>A0A9P4K140_9PLEO</name>
<dbReference type="EMBL" id="ML986706">
    <property type="protein sequence ID" value="KAF2259535.1"/>
    <property type="molecule type" value="Genomic_DNA"/>
</dbReference>
<dbReference type="Proteomes" id="UP000800093">
    <property type="component" value="Unassembled WGS sequence"/>
</dbReference>
<reference evidence="2" key="1">
    <citation type="journal article" date="2020" name="Stud. Mycol.">
        <title>101 Dothideomycetes genomes: A test case for predicting lifestyles and emergence of pathogens.</title>
        <authorList>
            <person name="Haridas S."/>
            <person name="Albert R."/>
            <person name="Binder M."/>
            <person name="Bloem J."/>
            <person name="LaButti K."/>
            <person name="Salamov A."/>
            <person name="Andreopoulos B."/>
            <person name="Baker S."/>
            <person name="Barry K."/>
            <person name="Bills G."/>
            <person name="Bluhm B."/>
            <person name="Cannon C."/>
            <person name="Castanera R."/>
            <person name="Culley D."/>
            <person name="Daum C."/>
            <person name="Ezra D."/>
            <person name="Gonzalez J."/>
            <person name="Henrissat B."/>
            <person name="Kuo A."/>
            <person name="Liang C."/>
            <person name="Lipzen A."/>
            <person name="Lutzoni F."/>
            <person name="Magnuson J."/>
            <person name="Mondo S."/>
            <person name="Nolan M."/>
            <person name="Ohm R."/>
            <person name="Pangilinan J."/>
            <person name="Park H.-J."/>
            <person name="Ramirez L."/>
            <person name="Alfaro M."/>
            <person name="Sun H."/>
            <person name="Tritt A."/>
            <person name="Yoshinaga Y."/>
            <person name="Zwiers L.-H."/>
            <person name="Turgeon B."/>
            <person name="Goodwin S."/>
            <person name="Spatafora J."/>
            <person name="Crous P."/>
            <person name="Grigoriev I."/>
        </authorList>
    </citation>
    <scope>NUCLEOTIDE SEQUENCE [LARGE SCALE GENOMIC DNA]</scope>
    <source>
        <strain evidence="2">CBS 304.66</strain>
    </source>
</reference>
<gene>
    <name evidence="1" type="ORF">CC78DRAFT_57712</name>
</gene>
<evidence type="ECO:0000313" key="1">
    <source>
        <dbReference type="EMBL" id="KAF2259535.1"/>
    </source>
</evidence>
<comment type="caution">
    <text evidence="1">The sequence shown here is derived from an EMBL/GenBank/DDBJ whole genome shotgun (WGS) entry which is preliminary data.</text>
</comment>
<sequence>MEVVAVSLYLNASSPGVHAALPLTLPVTSIRSHPDRVQLTLRTAFRRHNLSPDAVFLFETRPSRASVPSIVLGTTGSFSLNKRLRSPSRWFLVPQNRWDVSSGVDGIFRRSVIKGRRSPGAEEVLVS</sequence>
<protein>
    <submittedName>
        <fullName evidence="1">Uncharacterized protein</fullName>
    </submittedName>
</protein>
<dbReference type="AlphaFoldDB" id="A0A9P4K140"/>
<proteinExistence type="predicted"/>
<organism evidence="1 2">
    <name type="scientific">Lojkania enalia</name>
    <dbReference type="NCBI Taxonomy" id="147567"/>
    <lineage>
        <taxon>Eukaryota</taxon>
        <taxon>Fungi</taxon>
        <taxon>Dikarya</taxon>
        <taxon>Ascomycota</taxon>
        <taxon>Pezizomycotina</taxon>
        <taxon>Dothideomycetes</taxon>
        <taxon>Pleosporomycetidae</taxon>
        <taxon>Pleosporales</taxon>
        <taxon>Pleosporales incertae sedis</taxon>
        <taxon>Lojkania</taxon>
    </lineage>
</organism>
<accession>A0A9P4K140</accession>
<evidence type="ECO:0000313" key="2">
    <source>
        <dbReference type="Proteomes" id="UP000800093"/>
    </source>
</evidence>
<keyword evidence="2" id="KW-1185">Reference proteome</keyword>